<evidence type="ECO:0000313" key="3">
    <source>
        <dbReference type="Proteomes" id="UP000199203"/>
    </source>
</evidence>
<dbReference type="Pfam" id="PF12669">
    <property type="entry name" value="FeoB_associated"/>
    <property type="match status" value="1"/>
</dbReference>
<feature type="transmembrane region" description="Helical" evidence="1">
    <location>
        <begin position="6"/>
        <end position="24"/>
    </location>
</feature>
<keyword evidence="1" id="KW-0812">Transmembrane</keyword>
<gene>
    <name evidence="2" type="ORF">SAMN05421825_2181</name>
</gene>
<dbReference type="OrthoDB" id="1265819at2"/>
<keyword evidence="1" id="KW-0472">Membrane</keyword>
<evidence type="ECO:0000313" key="2">
    <source>
        <dbReference type="EMBL" id="SDF80940.1"/>
    </source>
</evidence>
<dbReference type="Proteomes" id="UP000199203">
    <property type="component" value="Unassembled WGS sequence"/>
</dbReference>
<protein>
    <submittedName>
        <fullName evidence="2">Virus attachment protein p12 family protein</fullName>
    </submittedName>
</protein>
<reference evidence="3" key="1">
    <citation type="submission" date="2016-10" db="EMBL/GenBank/DDBJ databases">
        <authorList>
            <person name="Varghese N."/>
            <person name="Submissions S."/>
        </authorList>
    </citation>
    <scope>NUCLEOTIDE SEQUENCE [LARGE SCALE GENOMIC DNA]</scope>
    <source>
        <strain evidence="3">DSM 19684</strain>
    </source>
</reference>
<organism evidence="2 3">
    <name type="scientific">Epilithonimonas hungarica</name>
    <dbReference type="NCBI Taxonomy" id="454006"/>
    <lineage>
        <taxon>Bacteria</taxon>
        <taxon>Pseudomonadati</taxon>
        <taxon>Bacteroidota</taxon>
        <taxon>Flavobacteriia</taxon>
        <taxon>Flavobacteriales</taxon>
        <taxon>Weeksellaceae</taxon>
        <taxon>Chryseobacterium group</taxon>
        <taxon>Epilithonimonas</taxon>
    </lineage>
</organism>
<name>A0A1G7P666_9FLAO</name>
<dbReference type="AlphaFoldDB" id="A0A1G7P666"/>
<proteinExistence type="predicted"/>
<keyword evidence="3" id="KW-1185">Reference proteome</keyword>
<dbReference type="RefSeq" id="WP_083600775.1">
    <property type="nucleotide sequence ID" value="NZ_FNBH01000002.1"/>
</dbReference>
<dbReference type="EMBL" id="FNBH01000002">
    <property type="protein sequence ID" value="SDF80940.1"/>
    <property type="molecule type" value="Genomic_DNA"/>
</dbReference>
<keyword evidence="1" id="KW-1133">Transmembrane helix</keyword>
<evidence type="ECO:0000256" key="1">
    <source>
        <dbReference type="SAM" id="Phobius"/>
    </source>
</evidence>
<accession>A0A1G7P666</accession>
<sequence length="47" mass="5093">MDNSLTLQYVIIGLIVLTAVYAIVRKLTKTFSKKDNGKNCGPDCGCS</sequence>